<dbReference type="Pfam" id="PF13590">
    <property type="entry name" value="DUF4136"/>
    <property type="match status" value="1"/>
</dbReference>
<evidence type="ECO:0000313" key="3">
    <source>
        <dbReference type="Proteomes" id="UP000619457"/>
    </source>
</evidence>
<dbReference type="InterPro" id="IPR025411">
    <property type="entry name" value="DUF4136"/>
</dbReference>
<comment type="caution">
    <text evidence="2">The sequence shown here is derived from an EMBL/GenBank/DDBJ whole genome shotgun (WGS) entry which is preliminary data.</text>
</comment>
<reference evidence="2" key="2">
    <citation type="submission" date="2020-09" db="EMBL/GenBank/DDBJ databases">
        <authorList>
            <person name="Sun Q."/>
            <person name="Kim S."/>
        </authorList>
    </citation>
    <scope>NUCLEOTIDE SEQUENCE</scope>
    <source>
        <strain evidence="2">KCTC 12368</strain>
    </source>
</reference>
<dbReference type="Gene3D" id="3.30.160.670">
    <property type="match status" value="1"/>
</dbReference>
<protein>
    <submittedName>
        <fullName evidence="2">Lipoprotein</fullName>
    </submittedName>
</protein>
<gene>
    <name evidence="2" type="ORF">GCM10007049_28090</name>
</gene>
<accession>A0A918UT02</accession>
<reference evidence="2" key="1">
    <citation type="journal article" date="2014" name="Int. J. Syst. Evol. Microbiol.">
        <title>Complete genome sequence of Corynebacterium casei LMG S-19264T (=DSM 44701T), isolated from a smear-ripened cheese.</title>
        <authorList>
            <consortium name="US DOE Joint Genome Institute (JGI-PGF)"/>
            <person name="Walter F."/>
            <person name="Albersmeier A."/>
            <person name="Kalinowski J."/>
            <person name="Ruckert C."/>
        </authorList>
    </citation>
    <scope>NUCLEOTIDE SEQUENCE</scope>
    <source>
        <strain evidence="2">KCTC 12368</strain>
    </source>
</reference>
<keyword evidence="3" id="KW-1185">Reference proteome</keyword>
<proteinExistence type="predicted"/>
<feature type="domain" description="DUF4136" evidence="1">
    <location>
        <begin position="11"/>
        <end position="162"/>
    </location>
</feature>
<name>A0A918UT02_9BACT</name>
<dbReference type="AlphaFoldDB" id="A0A918UT02"/>
<keyword evidence="2" id="KW-0449">Lipoprotein</keyword>
<evidence type="ECO:0000259" key="1">
    <source>
        <dbReference type="Pfam" id="PF13590"/>
    </source>
</evidence>
<dbReference type="EMBL" id="BMWX01000004">
    <property type="protein sequence ID" value="GGZ32852.1"/>
    <property type="molecule type" value="Genomic_DNA"/>
</dbReference>
<dbReference type="Proteomes" id="UP000619457">
    <property type="component" value="Unassembled WGS sequence"/>
</dbReference>
<sequence>MFSACTAGKVVQTHEEPDFDIHNYQSFDFSKPNLDIDQMPQYAERVEYIKDAIKKNLTGRGIVYAPGAGALLVNIGVVIEEKTQTRETDLRSDPPMYMGQRNYHWEVQEVPVGTYKEGTFTLDLVDKESNKMVWQGVATGVITKKDATAQKEIQQGTDKLLAELDK</sequence>
<evidence type="ECO:0000313" key="2">
    <source>
        <dbReference type="EMBL" id="GGZ32852.1"/>
    </source>
</evidence>
<organism evidence="2 3">
    <name type="scientific">Echinicola pacifica</name>
    <dbReference type="NCBI Taxonomy" id="346377"/>
    <lineage>
        <taxon>Bacteria</taxon>
        <taxon>Pseudomonadati</taxon>
        <taxon>Bacteroidota</taxon>
        <taxon>Cytophagia</taxon>
        <taxon>Cytophagales</taxon>
        <taxon>Cyclobacteriaceae</taxon>
        <taxon>Echinicola</taxon>
    </lineage>
</organism>